<gene>
    <name evidence="2" type="ORF">EZS28_009646</name>
</gene>
<feature type="region of interest" description="Disordered" evidence="1">
    <location>
        <begin position="97"/>
        <end position="126"/>
    </location>
</feature>
<accession>A0A5J4WIB4</accession>
<protein>
    <submittedName>
        <fullName evidence="2">Uncharacterized protein</fullName>
    </submittedName>
</protein>
<reference evidence="2 3" key="1">
    <citation type="submission" date="2019-03" db="EMBL/GenBank/DDBJ databases">
        <title>Single cell metagenomics reveals metabolic interactions within the superorganism composed of flagellate Streblomastix strix and complex community of Bacteroidetes bacteria on its surface.</title>
        <authorList>
            <person name="Treitli S.C."/>
            <person name="Kolisko M."/>
            <person name="Husnik F."/>
            <person name="Keeling P."/>
            <person name="Hampl V."/>
        </authorList>
    </citation>
    <scope>NUCLEOTIDE SEQUENCE [LARGE SCALE GENOMIC DNA]</scope>
    <source>
        <strain evidence="2">ST1C</strain>
    </source>
</reference>
<dbReference type="Proteomes" id="UP000324800">
    <property type="component" value="Unassembled WGS sequence"/>
</dbReference>
<name>A0A5J4WIB4_9EUKA</name>
<organism evidence="2 3">
    <name type="scientific">Streblomastix strix</name>
    <dbReference type="NCBI Taxonomy" id="222440"/>
    <lineage>
        <taxon>Eukaryota</taxon>
        <taxon>Metamonada</taxon>
        <taxon>Preaxostyla</taxon>
        <taxon>Oxymonadida</taxon>
        <taxon>Streblomastigidae</taxon>
        <taxon>Streblomastix</taxon>
    </lineage>
</organism>
<proteinExistence type="predicted"/>
<comment type="caution">
    <text evidence="2">The sequence shown here is derived from an EMBL/GenBank/DDBJ whole genome shotgun (WGS) entry which is preliminary data.</text>
</comment>
<evidence type="ECO:0000313" key="2">
    <source>
        <dbReference type="EMBL" id="KAA6394824.1"/>
    </source>
</evidence>
<dbReference type="EMBL" id="SNRW01001839">
    <property type="protein sequence ID" value="KAA6394824.1"/>
    <property type="molecule type" value="Genomic_DNA"/>
</dbReference>
<evidence type="ECO:0000256" key="1">
    <source>
        <dbReference type="SAM" id="MobiDB-lite"/>
    </source>
</evidence>
<sequence length="126" mass="15373">MDKEIDIDYTQEDYERKKQQALRLDVHERKRILFKVGYSDTLLDKEDKEYGHKVGVLMDYCRNQEINKKNKEKDKYQIEETISQLVKFRQQSALHSNELQLTYANPLKRKRNEPLTKQQKKEKRQR</sequence>
<dbReference type="AlphaFoldDB" id="A0A5J4WIB4"/>
<evidence type="ECO:0000313" key="3">
    <source>
        <dbReference type="Proteomes" id="UP000324800"/>
    </source>
</evidence>